<evidence type="ECO:0000313" key="1">
    <source>
        <dbReference type="EMBL" id="OGG84640.1"/>
    </source>
</evidence>
<dbReference type="AlphaFoldDB" id="A0A1F6FFK4"/>
<dbReference type="EMBL" id="MFMM01000001">
    <property type="protein sequence ID" value="OGG84640.1"/>
    <property type="molecule type" value="Genomic_DNA"/>
</dbReference>
<sequence length="143" mass="15899">METKYAVFFGPHFPPAVRVGSAADACLVAQVGCTMEVLLAFTVPHRPQPYPERVLFLKKKEGRDELEGYAKTLNSKKVSAKNKEALLKELKEKRLVQLNVTEVLARAKRTAWKPVASRADFGNLLAGEREGSFSRRGAVDGLW</sequence>
<gene>
    <name evidence="1" type="ORF">A3G90_00960</name>
</gene>
<protein>
    <submittedName>
        <fullName evidence="1">Uncharacterized protein</fullName>
    </submittedName>
</protein>
<comment type="caution">
    <text evidence="1">The sequence shown here is derived from an EMBL/GenBank/DDBJ whole genome shotgun (WGS) entry which is preliminary data.</text>
</comment>
<organism evidence="1 2">
    <name type="scientific">Candidatus Kaiserbacteria bacterium RIFCSPLOWO2_12_FULL_45_26</name>
    <dbReference type="NCBI Taxonomy" id="1798525"/>
    <lineage>
        <taxon>Bacteria</taxon>
        <taxon>Candidatus Kaiseribacteriota</taxon>
    </lineage>
</organism>
<dbReference type="STRING" id="1798525.A3G90_00960"/>
<reference evidence="1 2" key="1">
    <citation type="journal article" date="2016" name="Nat. Commun.">
        <title>Thousands of microbial genomes shed light on interconnected biogeochemical processes in an aquifer system.</title>
        <authorList>
            <person name="Anantharaman K."/>
            <person name="Brown C.T."/>
            <person name="Hug L.A."/>
            <person name="Sharon I."/>
            <person name="Castelle C.J."/>
            <person name="Probst A.J."/>
            <person name="Thomas B.C."/>
            <person name="Singh A."/>
            <person name="Wilkins M.J."/>
            <person name="Karaoz U."/>
            <person name="Brodie E.L."/>
            <person name="Williams K.H."/>
            <person name="Hubbard S.S."/>
            <person name="Banfield J.F."/>
        </authorList>
    </citation>
    <scope>NUCLEOTIDE SEQUENCE [LARGE SCALE GENOMIC DNA]</scope>
</reference>
<evidence type="ECO:0000313" key="2">
    <source>
        <dbReference type="Proteomes" id="UP000177325"/>
    </source>
</evidence>
<dbReference type="Proteomes" id="UP000177325">
    <property type="component" value="Unassembled WGS sequence"/>
</dbReference>
<proteinExistence type="predicted"/>
<name>A0A1F6FFK4_9BACT</name>
<accession>A0A1F6FFK4</accession>